<evidence type="ECO:0000313" key="9">
    <source>
        <dbReference type="EMBL" id="OGD38746.1"/>
    </source>
</evidence>
<evidence type="ECO:0000256" key="7">
    <source>
        <dbReference type="HAMAP-Rule" id="MF_00120"/>
    </source>
</evidence>
<evidence type="ECO:0000256" key="4">
    <source>
        <dbReference type="ARBA" id="ARBA00022840"/>
    </source>
</evidence>
<dbReference type="SUPFAM" id="SSF75304">
    <property type="entry name" value="Amidase signature (AS) enzymes"/>
    <property type="match status" value="1"/>
</dbReference>
<comment type="similarity">
    <text evidence="1 7">Belongs to the amidase family. GatA subfamily.</text>
</comment>
<dbReference type="EMBL" id="MEYQ01000033">
    <property type="protein sequence ID" value="OGD38746.1"/>
    <property type="molecule type" value="Genomic_DNA"/>
</dbReference>
<comment type="catalytic activity">
    <reaction evidence="6 7">
        <text>L-glutamyl-tRNA(Gln) + L-glutamine + ATP + H2O = L-glutaminyl-tRNA(Gln) + L-glutamate + ADP + phosphate + H(+)</text>
        <dbReference type="Rhea" id="RHEA:17521"/>
        <dbReference type="Rhea" id="RHEA-COMP:9681"/>
        <dbReference type="Rhea" id="RHEA-COMP:9684"/>
        <dbReference type="ChEBI" id="CHEBI:15377"/>
        <dbReference type="ChEBI" id="CHEBI:15378"/>
        <dbReference type="ChEBI" id="CHEBI:29985"/>
        <dbReference type="ChEBI" id="CHEBI:30616"/>
        <dbReference type="ChEBI" id="CHEBI:43474"/>
        <dbReference type="ChEBI" id="CHEBI:58359"/>
        <dbReference type="ChEBI" id="CHEBI:78520"/>
        <dbReference type="ChEBI" id="CHEBI:78521"/>
        <dbReference type="ChEBI" id="CHEBI:456216"/>
        <dbReference type="EC" id="6.3.5.7"/>
    </reaction>
</comment>
<evidence type="ECO:0000313" key="10">
    <source>
        <dbReference type="Proteomes" id="UP000177947"/>
    </source>
</evidence>
<dbReference type="GO" id="GO:0030956">
    <property type="term" value="C:glutamyl-tRNA(Gln) amidotransferase complex"/>
    <property type="evidence" value="ECO:0007669"/>
    <property type="project" value="InterPro"/>
</dbReference>
<name>A0A1F5C786_9BACT</name>
<dbReference type="InterPro" id="IPR036928">
    <property type="entry name" value="AS_sf"/>
</dbReference>
<dbReference type="AlphaFoldDB" id="A0A1F5C786"/>
<feature type="active site" description="Acyl-ester intermediate" evidence="7">
    <location>
        <position position="178"/>
    </location>
</feature>
<keyword evidence="4 7" id="KW-0067">ATP-binding</keyword>
<dbReference type="GO" id="GO:0006412">
    <property type="term" value="P:translation"/>
    <property type="evidence" value="ECO:0007669"/>
    <property type="project" value="UniProtKB-UniRule"/>
</dbReference>
<protein>
    <recommendedName>
        <fullName evidence="7">Glutamyl-tRNA(Gln) amidotransferase subunit A</fullName>
        <shortName evidence="7">Glu-ADT subunit A</shortName>
        <ecNumber evidence="7">6.3.5.7</ecNumber>
    </recommendedName>
</protein>
<dbReference type="PROSITE" id="PS00571">
    <property type="entry name" value="AMIDASES"/>
    <property type="match status" value="1"/>
</dbReference>
<dbReference type="Pfam" id="PF01425">
    <property type="entry name" value="Amidase"/>
    <property type="match status" value="1"/>
</dbReference>
<dbReference type="PANTHER" id="PTHR11895:SF151">
    <property type="entry name" value="GLUTAMYL-TRNA(GLN) AMIDOTRANSFERASE SUBUNIT A"/>
    <property type="match status" value="1"/>
</dbReference>
<feature type="active site" description="Charge relay system" evidence="7">
    <location>
        <position position="154"/>
    </location>
</feature>
<dbReference type="Gene3D" id="3.90.1300.10">
    <property type="entry name" value="Amidase signature (AS) domain"/>
    <property type="match status" value="1"/>
</dbReference>
<dbReference type="NCBIfam" id="TIGR00132">
    <property type="entry name" value="gatA"/>
    <property type="match status" value="1"/>
</dbReference>
<dbReference type="GO" id="GO:0005524">
    <property type="term" value="F:ATP binding"/>
    <property type="evidence" value="ECO:0007669"/>
    <property type="project" value="UniProtKB-KW"/>
</dbReference>
<feature type="active site" description="Charge relay system" evidence="7">
    <location>
        <position position="79"/>
    </location>
</feature>
<keyword evidence="2 7" id="KW-0436">Ligase</keyword>
<dbReference type="HAMAP" id="MF_00120">
    <property type="entry name" value="GatA"/>
    <property type="match status" value="1"/>
</dbReference>
<accession>A0A1F5C786</accession>
<sequence>MANLESFTIKKAIDSLKKKEFSAVELAREVLANIKKTDDRIGAYLSALEDSALAQAKEADSQIAKSEYFDLLGIPLAIKDNILIKGEKCTAGSKILENYTALYDATVIKKLRMQYAVFLGKTNMDEFAMGSSTENSAFQKTKNPQDLERVPGGSSGGSAAAVASNQCLGALGSDTGGSIRQPAAFCGIVGFKPTYGAVSRYGLMAMASSLDQIGPLAKTVEDAEILFNAICGKDRMDATSVHYGELKLPIKKINQMTIGVPKEYFDKGLDERIADKVMAAIKKFEQAGAKIKEISLPYSKYAIAVYYIIMPSEVSSNLARYDGIKYGFSRQEGDLIDVYLNSRDQGFGPEVKRRIMLGTYALSAGYYDAYYLKAQKIRAKIKGDFDDAFKDVDLIMGPVTPNLPFKFGEKTENPLSMYLEDIYTVPVNLAGLPAMSLPCGKIGDLPVGLQIIGKHFDEGTIFEAGKFYEQSL</sequence>
<dbReference type="Proteomes" id="UP000177947">
    <property type="component" value="Unassembled WGS sequence"/>
</dbReference>
<dbReference type="InterPro" id="IPR004412">
    <property type="entry name" value="GatA"/>
</dbReference>
<comment type="caution">
    <text evidence="9">The sequence shown here is derived from an EMBL/GenBank/DDBJ whole genome shotgun (WGS) entry which is preliminary data.</text>
</comment>
<evidence type="ECO:0000256" key="1">
    <source>
        <dbReference type="ARBA" id="ARBA00008069"/>
    </source>
</evidence>
<evidence type="ECO:0000259" key="8">
    <source>
        <dbReference type="Pfam" id="PF01425"/>
    </source>
</evidence>
<reference evidence="9 10" key="1">
    <citation type="journal article" date="2016" name="Nat. Commun.">
        <title>Thousands of microbial genomes shed light on interconnected biogeochemical processes in an aquifer system.</title>
        <authorList>
            <person name="Anantharaman K."/>
            <person name="Brown C.T."/>
            <person name="Hug L.A."/>
            <person name="Sharon I."/>
            <person name="Castelle C.J."/>
            <person name="Probst A.J."/>
            <person name="Thomas B.C."/>
            <person name="Singh A."/>
            <person name="Wilkins M.J."/>
            <person name="Karaoz U."/>
            <person name="Brodie E.L."/>
            <person name="Williams K.H."/>
            <person name="Hubbard S.S."/>
            <person name="Banfield J.F."/>
        </authorList>
    </citation>
    <scope>NUCLEOTIDE SEQUENCE [LARGE SCALE GENOMIC DNA]</scope>
</reference>
<comment type="function">
    <text evidence="7">Allows the formation of correctly charged Gln-tRNA(Gln) through the transamidation of misacylated Glu-tRNA(Gln) in organisms which lack glutaminyl-tRNA synthetase. The reaction takes place in the presence of glutamine and ATP through an activated gamma-phospho-Glu-tRNA(Gln).</text>
</comment>
<dbReference type="InterPro" id="IPR000120">
    <property type="entry name" value="Amidase"/>
</dbReference>
<dbReference type="InterPro" id="IPR023631">
    <property type="entry name" value="Amidase_dom"/>
</dbReference>
<gene>
    <name evidence="7 9" type="primary">gatA</name>
    <name evidence="9" type="ORF">A2907_01605</name>
</gene>
<evidence type="ECO:0000256" key="3">
    <source>
        <dbReference type="ARBA" id="ARBA00022741"/>
    </source>
</evidence>
<comment type="subunit">
    <text evidence="7">Heterotrimer of A, B and C subunits.</text>
</comment>
<dbReference type="GO" id="GO:0050567">
    <property type="term" value="F:glutaminyl-tRNA synthase (glutamine-hydrolyzing) activity"/>
    <property type="evidence" value="ECO:0007669"/>
    <property type="project" value="UniProtKB-UniRule"/>
</dbReference>
<dbReference type="EC" id="6.3.5.7" evidence="7"/>
<proteinExistence type="inferred from homology"/>
<dbReference type="PANTHER" id="PTHR11895">
    <property type="entry name" value="TRANSAMIDASE"/>
    <property type="match status" value="1"/>
</dbReference>
<dbReference type="InterPro" id="IPR020556">
    <property type="entry name" value="Amidase_CS"/>
</dbReference>
<evidence type="ECO:0000256" key="2">
    <source>
        <dbReference type="ARBA" id="ARBA00022598"/>
    </source>
</evidence>
<dbReference type="GO" id="GO:0016740">
    <property type="term" value="F:transferase activity"/>
    <property type="evidence" value="ECO:0007669"/>
    <property type="project" value="UniProtKB-KW"/>
</dbReference>
<keyword evidence="9" id="KW-0808">Transferase</keyword>
<evidence type="ECO:0000256" key="5">
    <source>
        <dbReference type="ARBA" id="ARBA00022917"/>
    </source>
</evidence>
<evidence type="ECO:0000256" key="6">
    <source>
        <dbReference type="ARBA" id="ARBA00047407"/>
    </source>
</evidence>
<organism evidence="9 10">
    <name type="scientific">Candidatus Azambacteria bacterium RIFCSPLOWO2_01_FULL_37_9</name>
    <dbReference type="NCBI Taxonomy" id="1797297"/>
    <lineage>
        <taxon>Bacteria</taxon>
        <taxon>Candidatus Azamiibacteriota</taxon>
    </lineage>
</organism>
<keyword evidence="5 7" id="KW-0648">Protein biosynthesis</keyword>
<feature type="domain" description="Amidase" evidence="8">
    <location>
        <begin position="25"/>
        <end position="461"/>
    </location>
</feature>
<keyword evidence="3 7" id="KW-0547">Nucleotide-binding</keyword>